<evidence type="ECO:0008006" key="3">
    <source>
        <dbReference type="Google" id="ProtNLM"/>
    </source>
</evidence>
<evidence type="ECO:0000313" key="2">
    <source>
        <dbReference type="Proteomes" id="UP000215693"/>
    </source>
</evidence>
<dbReference type="Proteomes" id="UP000215693">
    <property type="component" value="Unassembled WGS sequence"/>
</dbReference>
<evidence type="ECO:0000313" key="1">
    <source>
        <dbReference type="EMBL" id="OYS10445.1"/>
    </source>
</evidence>
<organism evidence="1 2">
    <name type="scientific">Lactobacillus johnsonii</name>
    <dbReference type="NCBI Taxonomy" id="33959"/>
    <lineage>
        <taxon>Bacteria</taxon>
        <taxon>Bacillati</taxon>
        <taxon>Bacillota</taxon>
        <taxon>Bacilli</taxon>
        <taxon>Lactobacillales</taxon>
        <taxon>Lactobacillaceae</taxon>
        <taxon>Lactobacillus</taxon>
    </lineage>
</organism>
<comment type="caution">
    <text evidence="1">The sequence shown here is derived from an EMBL/GenBank/DDBJ whole genome shotgun (WGS) entry which is preliminary data.</text>
</comment>
<dbReference type="AlphaFoldDB" id="A0A9X6NZ53"/>
<dbReference type="RefSeq" id="WP_094497048.1">
    <property type="nucleotide sequence ID" value="NZ_NGOD01000073.1"/>
</dbReference>
<reference evidence="1 2" key="1">
    <citation type="submission" date="2017-04" db="EMBL/GenBank/DDBJ databases">
        <authorList>
            <person name="Lin X.B."/>
            <person name="Stothard P."/>
            <person name="Tasseva G."/>
            <person name="Walter J."/>
        </authorList>
    </citation>
    <scope>NUCLEOTIDE SEQUENCE [LARGE SCALE GENOMIC DNA]</scope>
    <source>
        <strain evidence="1 2">117c</strain>
    </source>
</reference>
<proteinExistence type="predicted"/>
<name>A0A9X6NZ53_LACJH</name>
<protein>
    <recommendedName>
        <fullName evidence="3">Integrase SAM-like N-terminal domain-containing protein</fullName>
    </recommendedName>
</protein>
<sequence length="115" mass="13424">MEEQPNGKFKFRQNYADPLKSTPDHIVLKKVSVTLTKNTRQAQNKARQLLQEKINKKLKLDNSHITIDELFSKYLKRIADEDKPYGTQILAERSCHFLKKSLKLIQLPAIFLLQC</sequence>
<gene>
    <name evidence="1" type="ORF">CBF50_09055</name>
</gene>
<reference evidence="1 2" key="2">
    <citation type="submission" date="2017-09" db="EMBL/GenBank/DDBJ databases">
        <title>Tripartite evolution among Lactobacillus johnsonii, Lactobacillus taiwanensis, Lactobacillus reuteri and their rodent host.</title>
        <authorList>
            <person name="Wang T."/>
            <person name="Knowles S."/>
            <person name="Cheng C."/>
        </authorList>
    </citation>
    <scope>NUCLEOTIDE SEQUENCE [LARGE SCALE GENOMIC DNA]</scope>
    <source>
        <strain evidence="1 2">117c</strain>
    </source>
</reference>
<accession>A0A9X6NZ53</accession>
<dbReference type="EMBL" id="NGOH01000110">
    <property type="protein sequence ID" value="OYS10445.1"/>
    <property type="molecule type" value="Genomic_DNA"/>
</dbReference>